<protein>
    <recommendedName>
        <fullName evidence="9">SH3 domain-containing protein</fullName>
    </recommendedName>
</protein>
<dbReference type="InterPro" id="IPR051500">
    <property type="entry name" value="cTAGE_MIA/OTOR"/>
</dbReference>
<keyword evidence="4" id="KW-0256">Endoplasmic reticulum</keyword>
<evidence type="ECO:0000256" key="8">
    <source>
        <dbReference type="SAM" id="SignalP"/>
    </source>
</evidence>
<dbReference type="InterPro" id="IPR036028">
    <property type="entry name" value="SH3-like_dom_sf"/>
</dbReference>
<dbReference type="Pfam" id="PF07653">
    <property type="entry name" value="SH3_2"/>
    <property type="match status" value="1"/>
</dbReference>
<evidence type="ECO:0000256" key="1">
    <source>
        <dbReference type="ARBA" id="ARBA00004389"/>
    </source>
</evidence>
<accession>A0A8D0C2N2</accession>
<dbReference type="GO" id="GO:0035459">
    <property type="term" value="P:vesicle cargo loading"/>
    <property type="evidence" value="ECO:0007669"/>
    <property type="project" value="TreeGrafter"/>
</dbReference>
<name>A0A8D0C2N2_SALMN</name>
<keyword evidence="11" id="KW-1185">Reference proteome</keyword>
<feature type="chain" id="PRO_5034267777" description="SH3 domain-containing protein" evidence="8">
    <location>
        <begin position="21"/>
        <end position="112"/>
    </location>
</feature>
<reference evidence="10" key="2">
    <citation type="submission" date="2025-09" db="UniProtKB">
        <authorList>
            <consortium name="Ensembl"/>
        </authorList>
    </citation>
    <scope>IDENTIFICATION</scope>
</reference>
<keyword evidence="3 8" id="KW-0732">Signal</keyword>
<dbReference type="Proteomes" id="UP000694421">
    <property type="component" value="Unplaced"/>
</dbReference>
<dbReference type="GO" id="GO:0009306">
    <property type="term" value="P:protein secretion"/>
    <property type="evidence" value="ECO:0007669"/>
    <property type="project" value="TreeGrafter"/>
</dbReference>
<dbReference type="GO" id="GO:0005789">
    <property type="term" value="C:endoplasmic reticulum membrane"/>
    <property type="evidence" value="ECO:0007669"/>
    <property type="project" value="UniProtKB-SubCell"/>
</dbReference>
<sequence length="112" mass="12743">MLVILDILLFILSLLTSTRSTEVLSEQKKCGDPECETSISRVQAIKDYIGPDCHYLSFKTGDEIMVYFKLSRKREDLWAGSKGTDFGYFPVDAVRIEEVFISQEVEVPTKVN</sequence>
<proteinExistence type="predicted"/>
<dbReference type="SUPFAM" id="SSF50044">
    <property type="entry name" value="SH3-domain"/>
    <property type="match status" value="1"/>
</dbReference>
<organism evidence="10 11">
    <name type="scientific">Salvator merianae</name>
    <name type="common">Argentine black and white tegu</name>
    <name type="synonym">Tupinambis merianae</name>
    <dbReference type="NCBI Taxonomy" id="96440"/>
    <lineage>
        <taxon>Eukaryota</taxon>
        <taxon>Metazoa</taxon>
        <taxon>Chordata</taxon>
        <taxon>Craniata</taxon>
        <taxon>Vertebrata</taxon>
        <taxon>Euteleostomi</taxon>
        <taxon>Lepidosauria</taxon>
        <taxon>Squamata</taxon>
        <taxon>Bifurcata</taxon>
        <taxon>Unidentata</taxon>
        <taxon>Episquamata</taxon>
        <taxon>Laterata</taxon>
        <taxon>Teiioidea</taxon>
        <taxon>Teiidae</taxon>
        <taxon>Salvator</taxon>
    </lineage>
</organism>
<evidence type="ECO:0000256" key="2">
    <source>
        <dbReference type="ARBA" id="ARBA00022443"/>
    </source>
</evidence>
<reference evidence="10" key="1">
    <citation type="submission" date="2025-08" db="UniProtKB">
        <authorList>
            <consortium name="Ensembl"/>
        </authorList>
    </citation>
    <scope>IDENTIFICATION</scope>
</reference>
<dbReference type="SMART" id="SM00326">
    <property type="entry name" value="SH3"/>
    <property type="match status" value="1"/>
</dbReference>
<evidence type="ECO:0000256" key="4">
    <source>
        <dbReference type="ARBA" id="ARBA00022824"/>
    </source>
</evidence>
<keyword evidence="2 7" id="KW-0728">SH3 domain</keyword>
<evidence type="ECO:0000259" key="9">
    <source>
        <dbReference type="PROSITE" id="PS50002"/>
    </source>
</evidence>
<dbReference type="Ensembl" id="ENSSMRT00000019035.1">
    <property type="protein sequence ID" value="ENSSMRP00000016295.1"/>
    <property type="gene ID" value="ENSSMRG00000012681.1"/>
</dbReference>
<evidence type="ECO:0000256" key="6">
    <source>
        <dbReference type="ARBA" id="ARBA00023180"/>
    </source>
</evidence>
<dbReference type="GeneTree" id="ENSGT00950000182767"/>
<dbReference type="InterPro" id="IPR001452">
    <property type="entry name" value="SH3_domain"/>
</dbReference>
<dbReference type="AlphaFoldDB" id="A0A8D0C2N2"/>
<feature type="domain" description="SH3" evidence="9">
    <location>
        <begin position="37"/>
        <end position="99"/>
    </location>
</feature>
<dbReference type="PROSITE" id="PS50002">
    <property type="entry name" value="SH3"/>
    <property type="match status" value="1"/>
</dbReference>
<dbReference type="GO" id="GO:0070971">
    <property type="term" value="C:endoplasmic reticulum exit site"/>
    <property type="evidence" value="ECO:0007669"/>
    <property type="project" value="TreeGrafter"/>
</dbReference>
<keyword evidence="5" id="KW-0175">Coiled coil</keyword>
<dbReference type="PANTHER" id="PTHR23158">
    <property type="entry name" value="MELANOMA INHIBITORY ACTIVITY-RELATED"/>
    <property type="match status" value="1"/>
</dbReference>
<evidence type="ECO:0000313" key="10">
    <source>
        <dbReference type="Ensembl" id="ENSSMRP00000016295.1"/>
    </source>
</evidence>
<dbReference type="OMA" id="VCEDIVW"/>
<dbReference type="GO" id="GO:0006888">
    <property type="term" value="P:endoplasmic reticulum to Golgi vesicle-mediated transport"/>
    <property type="evidence" value="ECO:0007669"/>
    <property type="project" value="TreeGrafter"/>
</dbReference>
<dbReference type="PANTHER" id="PTHR23158:SF38">
    <property type="entry name" value="MELANOMA INHIBITORY ACTIVITY PROTEIN 2"/>
    <property type="match status" value="1"/>
</dbReference>
<dbReference type="Gene3D" id="2.30.30.40">
    <property type="entry name" value="SH3 Domains"/>
    <property type="match status" value="1"/>
</dbReference>
<comment type="subcellular location">
    <subcellularLocation>
        <location evidence="1">Endoplasmic reticulum membrane</location>
        <topology evidence="1">Single-pass membrane protein</topology>
    </subcellularLocation>
</comment>
<feature type="signal peptide" evidence="8">
    <location>
        <begin position="1"/>
        <end position="20"/>
    </location>
</feature>
<evidence type="ECO:0000256" key="5">
    <source>
        <dbReference type="ARBA" id="ARBA00023054"/>
    </source>
</evidence>
<evidence type="ECO:0000313" key="11">
    <source>
        <dbReference type="Proteomes" id="UP000694421"/>
    </source>
</evidence>
<keyword evidence="6" id="KW-0325">Glycoprotein</keyword>
<evidence type="ECO:0000256" key="7">
    <source>
        <dbReference type="PROSITE-ProRule" id="PRU00192"/>
    </source>
</evidence>
<evidence type="ECO:0000256" key="3">
    <source>
        <dbReference type="ARBA" id="ARBA00022729"/>
    </source>
</evidence>